<name>G2YLA1_BOTF4</name>
<reference evidence="2" key="1">
    <citation type="journal article" date="2011" name="PLoS Genet.">
        <title>Genomic analysis of the necrotrophic fungal pathogens Sclerotinia sclerotiorum and Botrytis cinerea.</title>
        <authorList>
            <person name="Amselem J."/>
            <person name="Cuomo C.A."/>
            <person name="van Kan J.A."/>
            <person name="Viaud M."/>
            <person name="Benito E.P."/>
            <person name="Couloux A."/>
            <person name="Coutinho P.M."/>
            <person name="de Vries R.P."/>
            <person name="Dyer P.S."/>
            <person name="Fillinger S."/>
            <person name="Fournier E."/>
            <person name="Gout L."/>
            <person name="Hahn M."/>
            <person name="Kohn L."/>
            <person name="Lapalu N."/>
            <person name="Plummer K.M."/>
            <person name="Pradier J.M."/>
            <person name="Quevillon E."/>
            <person name="Sharon A."/>
            <person name="Simon A."/>
            <person name="ten Have A."/>
            <person name="Tudzynski B."/>
            <person name="Tudzynski P."/>
            <person name="Wincker P."/>
            <person name="Andrew M."/>
            <person name="Anthouard V."/>
            <person name="Beever R.E."/>
            <person name="Beffa R."/>
            <person name="Benoit I."/>
            <person name="Bouzid O."/>
            <person name="Brault B."/>
            <person name="Chen Z."/>
            <person name="Choquer M."/>
            <person name="Collemare J."/>
            <person name="Cotton P."/>
            <person name="Danchin E.G."/>
            <person name="Da Silva C."/>
            <person name="Gautier A."/>
            <person name="Giraud C."/>
            <person name="Giraud T."/>
            <person name="Gonzalez C."/>
            <person name="Grossetete S."/>
            <person name="Guldener U."/>
            <person name="Henrissat B."/>
            <person name="Howlett B.J."/>
            <person name="Kodira C."/>
            <person name="Kretschmer M."/>
            <person name="Lappartient A."/>
            <person name="Leroch M."/>
            <person name="Levis C."/>
            <person name="Mauceli E."/>
            <person name="Neuveglise C."/>
            <person name="Oeser B."/>
            <person name="Pearson M."/>
            <person name="Poulain J."/>
            <person name="Poussereau N."/>
            <person name="Quesneville H."/>
            <person name="Rascle C."/>
            <person name="Schumacher J."/>
            <person name="Segurens B."/>
            <person name="Sexton A."/>
            <person name="Silva E."/>
            <person name="Sirven C."/>
            <person name="Soanes D.M."/>
            <person name="Talbot N.J."/>
            <person name="Templeton M."/>
            <person name="Yandava C."/>
            <person name="Yarden O."/>
            <person name="Zeng Q."/>
            <person name="Rollins J.A."/>
            <person name="Lebrun M.H."/>
            <person name="Dickman M."/>
        </authorList>
    </citation>
    <scope>NUCLEOTIDE SEQUENCE [LARGE SCALE GENOMIC DNA]</scope>
    <source>
        <strain evidence="2">T4</strain>
    </source>
</reference>
<sequence length="95" mass="10646">MFSMSPLVLRKYIPAFSTTFDDLDNDEYQYQQDFNDEGKVGSELDKGGNNAAREVIHVSDSDDCASELVRRIINTLEMEVAEAIGGRKPDRALTN</sequence>
<gene>
    <name evidence="1" type="ORF">BofuT4_uP079140.1</name>
</gene>
<organism evidence="1 2">
    <name type="scientific">Botryotinia fuckeliana (strain T4)</name>
    <name type="common">Noble rot fungus</name>
    <name type="synonym">Botrytis cinerea</name>
    <dbReference type="NCBI Taxonomy" id="999810"/>
    <lineage>
        <taxon>Eukaryota</taxon>
        <taxon>Fungi</taxon>
        <taxon>Dikarya</taxon>
        <taxon>Ascomycota</taxon>
        <taxon>Pezizomycotina</taxon>
        <taxon>Leotiomycetes</taxon>
        <taxon>Helotiales</taxon>
        <taxon>Sclerotiniaceae</taxon>
        <taxon>Botrytis</taxon>
    </lineage>
</organism>
<dbReference type="AlphaFoldDB" id="G2YLA1"/>
<evidence type="ECO:0000313" key="2">
    <source>
        <dbReference type="Proteomes" id="UP000008177"/>
    </source>
</evidence>
<accession>G2YLA1</accession>
<evidence type="ECO:0000313" key="1">
    <source>
        <dbReference type="EMBL" id="CCD52399.1"/>
    </source>
</evidence>
<dbReference type="InParanoid" id="G2YLA1"/>
<dbReference type="EMBL" id="FQ790342">
    <property type="protein sequence ID" value="CCD52399.1"/>
    <property type="molecule type" value="Genomic_DNA"/>
</dbReference>
<dbReference type="Proteomes" id="UP000008177">
    <property type="component" value="Unplaced contigs"/>
</dbReference>
<protein>
    <submittedName>
        <fullName evidence="1">Uncharacterized protein</fullName>
    </submittedName>
</protein>
<dbReference type="HOGENOM" id="CLU_2372546_0_0_1"/>
<proteinExistence type="predicted"/>